<dbReference type="PANTHER" id="PTHR42850:SF4">
    <property type="entry name" value="ZINC-DEPENDENT ENDOPOLYPHOSPHATASE"/>
    <property type="match status" value="1"/>
</dbReference>
<name>A0A174G238_9FIRM</name>
<gene>
    <name evidence="2" type="primary">pphB_2</name>
    <name evidence="2" type="ORF">ERS852406_02286</name>
</gene>
<dbReference type="GO" id="GO:0005737">
    <property type="term" value="C:cytoplasm"/>
    <property type="evidence" value="ECO:0007669"/>
    <property type="project" value="TreeGrafter"/>
</dbReference>
<dbReference type="Gene3D" id="3.60.21.10">
    <property type="match status" value="1"/>
</dbReference>
<organism evidence="2 3">
    <name type="scientific">Fusicatenibacter saccharivorans</name>
    <dbReference type="NCBI Taxonomy" id="1150298"/>
    <lineage>
        <taxon>Bacteria</taxon>
        <taxon>Bacillati</taxon>
        <taxon>Bacillota</taxon>
        <taxon>Clostridia</taxon>
        <taxon>Lachnospirales</taxon>
        <taxon>Lachnospiraceae</taxon>
        <taxon>Fusicatenibacter</taxon>
    </lineage>
</organism>
<sequence length="252" mass="29005">MQIRMDEKGRVLFMATYVISDIHGEYERFMELLEEIELKDTDTLYVLGDVLDRGEHPIKVILKLMEMPNAFCIVGNHEVMALECLRFLCQEITDLAIEEVDAELLDNLVLWKYNGGDATIREFRALDPEMREEVLNFLEDFSLYEELTVGEKQYLLVHGGLGGFTPEKRIEEYSLHDLVWARPDYQKEYFVDTNLVTGHTPTQTIPENDNPGYIYKKYHHIAIDCGACFPGGRLAAICLETGEEFYSSDNNG</sequence>
<accession>A0A174G238</accession>
<dbReference type="AlphaFoldDB" id="A0A174G238"/>
<dbReference type="EMBL" id="CYYV01000010">
    <property type="protein sequence ID" value="CUO56513.1"/>
    <property type="molecule type" value="Genomic_DNA"/>
</dbReference>
<evidence type="ECO:0000259" key="1">
    <source>
        <dbReference type="Pfam" id="PF00149"/>
    </source>
</evidence>
<reference evidence="2 3" key="1">
    <citation type="submission" date="2015-09" db="EMBL/GenBank/DDBJ databases">
        <authorList>
            <consortium name="Pathogen Informatics"/>
        </authorList>
    </citation>
    <scope>NUCLEOTIDE SEQUENCE [LARGE SCALE GENOMIC DNA]</scope>
    <source>
        <strain evidence="2 3">2789STDY5608849</strain>
    </source>
</reference>
<dbReference type="InterPro" id="IPR050126">
    <property type="entry name" value="Ap4A_hydrolase"/>
</dbReference>
<dbReference type="SUPFAM" id="SSF56300">
    <property type="entry name" value="Metallo-dependent phosphatases"/>
    <property type="match status" value="1"/>
</dbReference>
<evidence type="ECO:0000313" key="2">
    <source>
        <dbReference type="EMBL" id="CUO56513.1"/>
    </source>
</evidence>
<dbReference type="PANTHER" id="PTHR42850">
    <property type="entry name" value="METALLOPHOSPHOESTERASE"/>
    <property type="match status" value="1"/>
</dbReference>
<dbReference type="InterPro" id="IPR029052">
    <property type="entry name" value="Metallo-depent_PP-like"/>
</dbReference>
<feature type="domain" description="Calcineurin-like phosphoesterase" evidence="1">
    <location>
        <begin position="16"/>
        <end position="203"/>
    </location>
</feature>
<dbReference type="InterPro" id="IPR004843">
    <property type="entry name" value="Calcineurin-like_PHP"/>
</dbReference>
<keyword evidence="2" id="KW-0378">Hydrolase</keyword>
<evidence type="ECO:0000313" key="3">
    <source>
        <dbReference type="Proteomes" id="UP000095706"/>
    </source>
</evidence>
<dbReference type="Proteomes" id="UP000095706">
    <property type="component" value="Unassembled WGS sequence"/>
</dbReference>
<dbReference type="Pfam" id="PF00149">
    <property type="entry name" value="Metallophos"/>
    <property type="match status" value="1"/>
</dbReference>
<protein>
    <submittedName>
        <fullName evidence="2">Serine/threonine-protein phosphatase 2</fullName>
        <ecNumber evidence="2">3.1.3.16</ecNumber>
    </submittedName>
</protein>
<proteinExistence type="predicted"/>
<dbReference type="EC" id="3.1.3.16" evidence="2"/>
<dbReference type="GO" id="GO:0004722">
    <property type="term" value="F:protein serine/threonine phosphatase activity"/>
    <property type="evidence" value="ECO:0007669"/>
    <property type="project" value="UniProtKB-EC"/>
</dbReference>